<dbReference type="Proteomes" id="UP001321453">
    <property type="component" value="Unassembled WGS sequence"/>
</dbReference>
<accession>A0ABT7S6K0</accession>
<feature type="signal peptide" evidence="2">
    <location>
        <begin position="1"/>
        <end position="21"/>
    </location>
</feature>
<keyword evidence="4" id="KW-1185">Reference proteome</keyword>
<feature type="compositionally biased region" description="Low complexity" evidence="1">
    <location>
        <begin position="32"/>
        <end position="63"/>
    </location>
</feature>
<evidence type="ECO:0000256" key="2">
    <source>
        <dbReference type="SAM" id="SignalP"/>
    </source>
</evidence>
<feature type="region of interest" description="Disordered" evidence="1">
    <location>
        <begin position="30"/>
        <end position="64"/>
    </location>
</feature>
<proteinExistence type="predicted"/>
<sequence>MRRTLAGLVAGGVLVVAGCSAQQGDAVSLQRSTESATPAHATASASASAEPTPQASATTAAPAVTDRSDPALGITFGAMPTITAAQVDALDTLSKFDVAFWRSRTEGKVDPQLRTLATGAALAQVKEVVDTNNKSGWTTGGRETITYKDVVGDGRLVVVDLCTDSRKATFTKGGKVTSGADLPEARQKIRAEVAKQPTGAWAVQAYLTGDPC</sequence>
<evidence type="ECO:0000313" key="4">
    <source>
        <dbReference type="Proteomes" id="UP001321453"/>
    </source>
</evidence>
<comment type="caution">
    <text evidence="3">The sequence shown here is derived from an EMBL/GenBank/DDBJ whole genome shotgun (WGS) entry which is preliminary data.</text>
</comment>
<keyword evidence="2" id="KW-0732">Signal</keyword>
<dbReference type="EMBL" id="JAUCGR010000002">
    <property type="protein sequence ID" value="MDM7831243.1"/>
    <property type="molecule type" value="Genomic_DNA"/>
</dbReference>
<name>A0ABT7S6K0_9CELL</name>
<evidence type="ECO:0000313" key="3">
    <source>
        <dbReference type="EMBL" id="MDM7831243.1"/>
    </source>
</evidence>
<organism evidence="3 4">
    <name type="scientific">Cellulomonas edaphi</name>
    <dbReference type="NCBI Taxonomy" id="3053468"/>
    <lineage>
        <taxon>Bacteria</taxon>
        <taxon>Bacillati</taxon>
        <taxon>Actinomycetota</taxon>
        <taxon>Actinomycetes</taxon>
        <taxon>Micrococcales</taxon>
        <taxon>Cellulomonadaceae</taxon>
        <taxon>Cellulomonas</taxon>
    </lineage>
</organism>
<protein>
    <recommendedName>
        <fullName evidence="5">Lipoprotein</fullName>
    </recommendedName>
</protein>
<gene>
    <name evidence="3" type="ORF">QRT05_07845</name>
</gene>
<reference evidence="3 4" key="1">
    <citation type="submission" date="2023-06" db="EMBL/GenBank/DDBJ databases">
        <title>Cellulomonas sp. MW9 Whole genome sequence.</title>
        <authorList>
            <person name="Park S."/>
        </authorList>
    </citation>
    <scope>NUCLEOTIDE SEQUENCE [LARGE SCALE GENOMIC DNA]</scope>
    <source>
        <strain evidence="3 4">MW9</strain>
    </source>
</reference>
<feature type="chain" id="PRO_5046627449" description="Lipoprotein" evidence="2">
    <location>
        <begin position="22"/>
        <end position="212"/>
    </location>
</feature>
<dbReference type="RefSeq" id="WP_289446524.1">
    <property type="nucleotide sequence ID" value="NZ_JAUCGR010000002.1"/>
</dbReference>
<evidence type="ECO:0000256" key="1">
    <source>
        <dbReference type="SAM" id="MobiDB-lite"/>
    </source>
</evidence>
<dbReference type="PROSITE" id="PS51257">
    <property type="entry name" value="PROKAR_LIPOPROTEIN"/>
    <property type="match status" value="1"/>
</dbReference>
<evidence type="ECO:0008006" key="5">
    <source>
        <dbReference type="Google" id="ProtNLM"/>
    </source>
</evidence>